<dbReference type="EMBL" id="VOLQ01000004">
    <property type="protein sequence ID" value="TWX70574.1"/>
    <property type="molecule type" value="Genomic_DNA"/>
</dbReference>
<dbReference type="SUPFAM" id="SSF63829">
    <property type="entry name" value="Calcium-dependent phosphotriesterase"/>
    <property type="match status" value="2"/>
</dbReference>
<dbReference type="SUPFAM" id="SSF101898">
    <property type="entry name" value="NHL repeat"/>
    <property type="match status" value="1"/>
</dbReference>
<dbReference type="InterPro" id="IPR035919">
    <property type="entry name" value="EAL_sf"/>
</dbReference>
<gene>
    <name evidence="4" type="ORF">ESZ26_04165</name>
    <name evidence="5" type="ORF">ESZ27_03420</name>
</gene>
<dbReference type="Pfam" id="PF00990">
    <property type="entry name" value="GGDEF"/>
    <property type="match status" value="1"/>
</dbReference>
<evidence type="ECO:0000259" key="1">
    <source>
        <dbReference type="PROSITE" id="PS50113"/>
    </source>
</evidence>
<evidence type="ECO:0000313" key="4">
    <source>
        <dbReference type="EMBL" id="TWX62172.1"/>
    </source>
</evidence>
<feature type="domain" description="EAL" evidence="2">
    <location>
        <begin position="1275"/>
        <end position="1529"/>
    </location>
</feature>
<dbReference type="Gene3D" id="3.30.70.270">
    <property type="match status" value="1"/>
</dbReference>
<dbReference type="InterPro" id="IPR000014">
    <property type="entry name" value="PAS"/>
</dbReference>
<organism evidence="5 7">
    <name type="scientific">Colwellia hornerae</name>
    <dbReference type="NCBI Taxonomy" id="89402"/>
    <lineage>
        <taxon>Bacteria</taxon>
        <taxon>Pseudomonadati</taxon>
        <taxon>Pseudomonadota</taxon>
        <taxon>Gammaproteobacteria</taxon>
        <taxon>Alteromonadales</taxon>
        <taxon>Colwelliaceae</taxon>
        <taxon>Colwellia</taxon>
    </lineage>
</organism>
<protein>
    <submittedName>
        <fullName evidence="5">EAL domain-containing protein</fullName>
    </submittedName>
</protein>
<evidence type="ECO:0000259" key="2">
    <source>
        <dbReference type="PROSITE" id="PS50883"/>
    </source>
</evidence>
<dbReference type="InterPro" id="IPR013783">
    <property type="entry name" value="Ig-like_fold"/>
</dbReference>
<name>A0A5C6QNN3_9GAMM</name>
<dbReference type="InterPro" id="IPR001633">
    <property type="entry name" value="EAL_dom"/>
</dbReference>
<dbReference type="InterPro" id="IPR015943">
    <property type="entry name" value="WD40/YVTN_repeat-like_dom_sf"/>
</dbReference>
<comment type="caution">
    <text evidence="5">The sequence shown here is derived from an EMBL/GenBank/DDBJ whole genome shotgun (WGS) entry which is preliminary data.</text>
</comment>
<evidence type="ECO:0000313" key="7">
    <source>
        <dbReference type="Proteomes" id="UP000321917"/>
    </source>
</evidence>
<dbReference type="InterPro" id="IPR000160">
    <property type="entry name" value="GGDEF_dom"/>
</dbReference>
<sequence length="1542" mass="176631">MLNFFYKTYPVKFQQFCQAFFLFIFTMVFTINLAAAGETSTESLITANTSLSNQAALKFKHLLTADGLSQNNVFDITQDNDGFIWIATEDGLNRYDGKNFVHYRRKLGDPTSIANNFIRKVFVDQSGVLWVGTQKGLSKYNKQFDNFENHYHQKGNSETLIDNFIWDIYQDKKNNIWVSTENGIQKYNKENNSFTKIRIHGFEDKIKAIKTIYQDLKGNFWLGSYDNGIFLVNEDLNYSESLQKENNKWHITIPANSLFEMKEINGEYWLATDDGVYVLDENYNLNDKYHTSHPTNKIISDKVRSIVKADDSTVWLGTEDGLNIIDLNSKAITTYQNNQESSSLSKNKILKIIKDVTGKIWLTTHGRGVNVFLNASLNFKHYSNGVLNGSIDLLTESTDGKVWFYSENLGLNYLNSEVSGNYIDALKGKQIYQLKSDNKNNLWINTYSHVNSINNSGELFTYNVYSKETKKIKGWETKSFYDQKYPFQVFKNNIWFIDVKGMLVSYKISTNEFNRYQARDNQRLTTLQIDNENSILWAISSKNQLISFNLSTSLYSKENFNYHDIKGIRNLTTIEINNIKSSNSWVWLTSKQGVLLYNREKKTTTYYNENNKLLNNSIESILLDNKENAWISANGAISLINPTTQHVRNFSKDFHLSNIEFIERSSLKTSNNEFFFGGSNGVHKFSPQKAIQIIQGLNPPQLTNLLIANKKISVQEAPISENKFLLSRQLSQLSLLTLKHEQSPFTIEFISPNAKYPDQISYRYRLLNLETDWIDAGKNNYRATYTNLSAGDYIFEVEVYDLLDTVPSKKSTLNIHILAPWWLSKTAIIAYTLLCFLLIGYVIQQMRHKRLFHLQIQKSEERLKLSLWGSGDEMWDWNIITGKIYRSNIWGILEFPQDGKRNVGSDKTNINEHDIARVRDAINDHFDNDTDHFEATYRVKNKDDKWIWVLDRGKIVERDEKGTPTRMTGTLKDISRIKKADERLKLFAKCIENISDAVVIYDRAFNIVDVNKSYQRITQKTRKEMLGITLDFAQYPKSFTKNVKKHLITKGSWHDEIESKRDNGEKYLTDLNIDVILDENKSISHFVGVFSDITKRKETEEELRKLANSDTLTGLPNRSYFQANQTLLVDKKAPHALLVFDLDNFKKINDSMGHEVGDVLLCQVAKRMQAVGRKQDTVYRLGGDEFSIIIENTNDIHTITSIAKDVLTTIAQPLKLRNQEVVLFSSLGIVLYPEDGISPQELLKNADTAMYHAKNNGGNKYQFFNDSMNKAAVKRLQIESLIRHGLKEDSFSVFYQPKIEISTGKVAGMEALVRFETPKKGIISPITFIPISEETGQIIDIGEIVLRKSCFATKKWVDAGLFNGRVAVNLSAVQFTQPNLVGMIADILKESQLPAKYLELEITEGTVMDSPQKAIDIMLQIRAMGIHLSLDDFGTGYSSLAYLKKFPLNTLKIDKAFVDDIEESEQGRNMVATIVTIAHNLGMQVVAEGVETNNQLSFLSGLRCEQLQGYLYSKALPEGDFQKYLLSYQITKASTNFGKTSF</sequence>
<dbReference type="InterPro" id="IPR052155">
    <property type="entry name" value="Biofilm_reg_signaling"/>
</dbReference>
<dbReference type="SMART" id="SM00086">
    <property type="entry name" value="PAC"/>
    <property type="match status" value="2"/>
</dbReference>
<evidence type="ECO:0000313" key="5">
    <source>
        <dbReference type="EMBL" id="TWX70574.1"/>
    </source>
</evidence>
<dbReference type="PANTHER" id="PTHR44757">
    <property type="entry name" value="DIGUANYLATE CYCLASE DGCP"/>
    <property type="match status" value="1"/>
</dbReference>
<dbReference type="Proteomes" id="UP000321525">
    <property type="component" value="Unassembled WGS sequence"/>
</dbReference>
<dbReference type="PROSITE" id="PS50887">
    <property type="entry name" value="GGDEF"/>
    <property type="match status" value="1"/>
</dbReference>
<dbReference type="EMBL" id="VOLR01000004">
    <property type="protein sequence ID" value="TWX62172.1"/>
    <property type="molecule type" value="Genomic_DNA"/>
</dbReference>
<dbReference type="Pfam" id="PF08447">
    <property type="entry name" value="PAS_3"/>
    <property type="match status" value="1"/>
</dbReference>
<feature type="domain" description="PAC" evidence="1">
    <location>
        <begin position="1053"/>
        <end position="1105"/>
    </location>
</feature>
<keyword evidence="6" id="KW-1185">Reference proteome</keyword>
<dbReference type="SUPFAM" id="SSF55073">
    <property type="entry name" value="Nucleotide cyclase"/>
    <property type="match status" value="1"/>
</dbReference>
<dbReference type="Gene3D" id="2.60.40.10">
    <property type="entry name" value="Immunoglobulins"/>
    <property type="match status" value="1"/>
</dbReference>
<dbReference type="InterPro" id="IPR029787">
    <property type="entry name" value="Nucleotide_cyclase"/>
</dbReference>
<reference evidence="5 7" key="1">
    <citation type="submission" date="2019-07" db="EMBL/GenBank/DDBJ databases">
        <title>Genomes of sea-ice associated Colwellia species.</title>
        <authorList>
            <person name="Bowman J.P."/>
        </authorList>
    </citation>
    <scope>NUCLEOTIDE SEQUENCE [LARGE SCALE GENOMIC DNA]</scope>
    <source>
        <strain evidence="4 6">ACAM 607</strain>
        <strain evidence="5 7">IC036</strain>
    </source>
</reference>
<dbReference type="Pfam" id="PF13426">
    <property type="entry name" value="PAS_9"/>
    <property type="match status" value="1"/>
</dbReference>
<proteinExistence type="predicted"/>
<accession>A0A5C6QNN3</accession>
<dbReference type="SUPFAM" id="SSF141868">
    <property type="entry name" value="EAL domain-like"/>
    <property type="match status" value="1"/>
</dbReference>
<dbReference type="Gene3D" id="2.130.10.10">
    <property type="entry name" value="YVTN repeat-like/Quinoprotein amine dehydrogenase"/>
    <property type="match status" value="2"/>
</dbReference>
<feature type="domain" description="GGDEF" evidence="3">
    <location>
        <begin position="1133"/>
        <end position="1266"/>
    </location>
</feature>
<dbReference type="SUPFAM" id="SSF55785">
    <property type="entry name" value="PYP-like sensor domain (PAS domain)"/>
    <property type="match status" value="2"/>
</dbReference>
<dbReference type="Pfam" id="PF00563">
    <property type="entry name" value="EAL"/>
    <property type="match status" value="1"/>
</dbReference>
<dbReference type="NCBIfam" id="TIGR00254">
    <property type="entry name" value="GGDEF"/>
    <property type="match status" value="1"/>
</dbReference>
<dbReference type="InterPro" id="IPR001610">
    <property type="entry name" value="PAC"/>
</dbReference>
<dbReference type="InterPro" id="IPR011123">
    <property type="entry name" value="Y_Y_Y"/>
</dbReference>
<dbReference type="CDD" id="cd01949">
    <property type="entry name" value="GGDEF"/>
    <property type="match status" value="1"/>
</dbReference>
<dbReference type="Proteomes" id="UP000321917">
    <property type="component" value="Unassembled WGS sequence"/>
</dbReference>
<dbReference type="InterPro" id="IPR035965">
    <property type="entry name" value="PAS-like_dom_sf"/>
</dbReference>
<dbReference type="Pfam" id="PF07495">
    <property type="entry name" value="Y_Y_Y"/>
    <property type="match status" value="1"/>
</dbReference>
<dbReference type="SMART" id="SM00052">
    <property type="entry name" value="EAL"/>
    <property type="match status" value="1"/>
</dbReference>
<feature type="domain" description="PAC" evidence="1">
    <location>
        <begin position="933"/>
        <end position="986"/>
    </location>
</feature>
<dbReference type="InterPro" id="IPR013655">
    <property type="entry name" value="PAS_fold_3"/>
</dbReference>
<dbReference type="NCBIfam" id="TIGR00229">
    <property type="entry name" value="sensory_box"/>
    <property type="match status" value="1"/>
</dbReference>
<dbReference type="RefSeq" id="WP_146798294.1">
    <property type="nucleotide sequence ID" value="NZ_VOLP01000005.1"/>
</dbReference>
<evidence type="ECO:0000259" key="3">
    <source>
        <dbReference type="PROSITE" id="PS50887"/>
    </source>
</evidence>
<dbReference type="Gene3D" id="3.20.20.450">
    <property type="entry name" value="EAL domain"/>
    <property type="match status" value="1"/>
</dbReference>
<dbReference type="InterPro" id="IPR011110">
    <property type="entry name" value="Reg_prop"/>
</dbReference>
<dbReference type="PANTHER" id="PTHR44757:SF2">
    <property type="entry name" value="BIOFILM ARCHITECTURE MAINTENANCE PROTEIN MBAA"/>
    <property type="match status" value="1"/>
</dbReference>
<evidence type="ECO:0000313" key="6">
    <source>
        <dbReference type="Proteomes" id="UP000321525"/>
    </source>
</evidence>
<dbReference type="OrthoDB" id="9804951at2"/>
<dbReference type="CDD" id="cd00130">
    <property type="entry name" value="PAS"/>
    <property type="match status" value="1"/>
</dbReference>
<dbReference type="Gene3D" id="3.30.450.20">
    <property type="entry name" value="PAS domain"/>
    <property type="match status" value="2"/>
</dbReference>
<dbReference type="PROSITE" id="PS50883">
    <property type="entry name" value="EAL"/>
    <property type="match status" value="1"/>
</dbReference>
<dbReference type="SMART" id="SM00267">
    <property type="entry name" value="GGDEF"/>
    <property type="match status" value="1"/>
</dbReference>
<dbReference type="CDD" id="cd01948">
    <property type="entry name" value="EAL"/>
    <property type="match status" value="1"/>
</dbReference>
<dbReference type="InterPro" id="IPR043128">
    <property type="entry name" value="Rev_trsase/Diguanyl_cyclase"/>
</dbReference>
<dbReference type="Pfam" id="PF07494">
    <property type="entry name" value="Reg_prop"/>
    <property type="match status" value="2"/>
</dbReference>
<dbReference type="InterPro" id="IPR000700">
    <property type="entry name" value="PAS-assoc_C"/>
</dbReference>
<dbReference type="PROSITE" id="PS50113">
    <property type="entry name" value="PAC"/>
    <property type="match status" value="2"/>
</dbReference>